<comment type="caution">
    <text evidence="2">The sequence shown here is derived from an EMBL/GenBank/DDBJ whole genome shotgun (WGS) entry which is preliminary data.</text>
</comment>
<feature type="non-terminal residue" evidence="2">
    <location>
        <position position="31"/>
    </location>
</feature>
<proteinExistence type="predicted"/>
<gene>
    <name evidence="2" type="ORF">CK820_G0039139</name>
</gene>
<dbReference type="Proteomes" id="UP000236370">
    <property type="component" value="Unassembled WGS sequence"/>
</dbReference>
<accession>A0A2J8KGS5</accession>
<dbReference type="EMBL" id="NBAG03000371">
    <property type="protein sequence ID" value="PNI34200.1"/>
    <property type="molecule type" value="Genomic_DNA"/>
</dbReference>
<name>A0A2J8KGS5_PANTR</name>
<dbReference type="AlphaFoldDB" id="A0A2J8KGS5"/>
<evidence type="ECO:0000313" key="3">
    <source>
        <dbReference type="Proteomes" id="UP000236370"/>
    </source>
</evidence>
<evidence type="ECO:0000313" key="2">
    <source>
        <dbReference type="EMBL" id="PNI34200.1"/>
    </source>
</evidence>
<evidence type="ECO:0000256" key="1">
    <source>
        <dbReference type="SAM" id="MobiDB-lite"/>
    </source>
</evidence>
<reference evidence="2 3" key="1">
    <citation type="submission" date="2017-12" db="EMBL/GenBank/DDBJ databases">
        <title>High-resolution comparative analysis of great ape genomes.</title>
        <authorList>
            <person name="Pollen A."/>
            <person name="Hastie A."/>
            <person name="Hormozdiari F."/>
            <person name="Dougherty M."/>
            <person name="Liu R."/>
            <person name="Chaisson M."/>
            <person name="Hoppe E."/>
            <person name="Hill C."/>
            <person name="Pang A."/>
            <person name="Hillier L."/>
            <person name="Baker C."/>
            <person name="Armstrong J."/>
            <person name="Shendure J."/>
            <person name="Paten B."/>
            <person name="Wilson R."/>
            <person name="Chao H."/>
            <person name="Schneider V."/>
            <person name="Ventura M."/>
            <person name="Kronenberg Z."/>
            <person name="Murali S."/>
            <person name="Gordon D."/>
            <person name="Cantsilieris S."/>
            <person name="Munson K."/>
            <person name="Nelson B."/>
            <person name="Raja A."/>
            <person name="Underwood J."/>
            <person name="Diekhans M."/>
            <person name="Fiddes I."/>
            <person name="Haussler D."/>
            <person name="Eichler E."/>
        </authorList>
    </citation>
    <scope>NUCLEOTIDE SEQUENCE [LARGE SCALE GENOMIC DNA]</scope>
    <source>
        <strain evidence="2">Yerkes chimp pedigree #C0471</strain>
    </source>
</reference>
<sequence>MEQKPSKVECGSDPEENSARSPDGKRKRKNG</sequence>
<feature type="region of interest" description="Disordered" evidence="1">
    <location>
        <begin position="1"/>
        <end position="31"/>
    </location>
</feature>
<protein>
    <submittedName>
        <fullName evidence="2">THRA isoform 10</fullName>
    </submittedName>
</protein>
<organism evidence="2 3">
    <name type="scientific">Pan troglodytes</name>
    <name type="common">Chimpanzee</name>
    <dbReference type="NCBI Taxonomy" id="9598"/>
    <lineage>
        <taxon>Eukaryota</taxon>
        <taxon>Metazoa</taxon>
        <taxon>Chordata</taxon>
        <taxon>Craniata</taxon>
        <taxon>Vertebrata</taxon>
        <taxon>Euteleostomi</taxon>
        <taxon>Mammalia</taxon>
        <taxon>Eutheria</taxon>
        <taxon>Euarchontoglires</taxon>
        <taxon>Primates</taxon>
        <taxon>Haplorrhini</taxon>
        <taxon>Catarrhini</taxon>
        <taxon>Hominidae</taxon>
        <taxon>Pan</taxon>
    </lineage>
</organism>